<evidence type="ECO:0000313" key="8">
    <source>
        <dbReference type="EMBL" id="SME97827.1"/>
    </source>
</evidence>
<dbReference type="Pfam" id="PF03772">
    <property type="entry name" value="Competence"/>
    <property type="match status" value="1"/>
</dbReference>
<evidence type="ECO:0000259" key="7">
    <source>
        <dbReference type="SMART" id="SM00849"/>
    </source>
</evidence>
<dbReference type="Proteomes" id="UP000192906">
    <property type="component" value="Unassembled WGS sequence"/>
</dbReference>
<evidence type="ECO:0000256" key="5">
    <source>
        <dbReference type="ARBA" id="ARBA00023136"/>
    </source>
</evidence>
<keyword evidence="4 6" id="KW-1133">Transmembrane helix</keyword>
<evidence type="ECO:0000256" key="6">
    <source>
        <dbReference type="SAM" id="Phobius"/>
    </source>
</evidence>
<dbReference type="SUPFAM" id="SSF56281">
    <property type="entry name" value="Metallo-hydrolase/oxidoreductase"/>
    <property type="match status" value="1"/>
</dbReference>
<dbReference type="InterPro" id="IPR036866">
    <property type="entry name" value="RibonucZ/Hydroxyglut_hydro"/>
</dbReference>
<evidence type="ECO:0000256" key="1">
    <source>
        <dbReference type="ARBA" id="ARBA00004651"/>
    </source>
</evidence>
<dbReference type="InterPro" id="IPR025405">
    <property type="entry name" value="DUF4131"/>
</dbReference>
<dbReference type="RefSeq" id="WP_085099105.1">
    <property type="nucleotide sequence ID" value="NZ_FWZU01000001.1"/>
</dbReference>
<feature type="transmembrane region" description="Helical" evidence="6">
    <location>
        <begin position="532"/>
        <end position="551"/>
    </location>
</feature>
<dbReference type="PANTHER" id="PTHR30619">
    <property type="entry name" value="DNA INTERNALIZATION/COMPETENCE PROTEIN COMEC/REC2"/>
    <property type="match status" value="1"/>
</dbReference>
<organism evidence="8 9">
    <name type="scientific">Desulfovibrio gilichinskyi</name>
    <dbReference type="NCBI Taxonomy" id="1519643"/>
    <lineage>
        <taxon>Bacteria</taxon>
        <taxon>Pseudomonadati</taxon>
        <taxon>Thermodesulfobacteriota</taxon>
        <taxon>Desulfovibrionia</taxon>
        <taxon>Desulfovibrionales</taxon>
        <taxon>Desulfovibrionaceae</taxon>
        <taxon>Desulfovibrio</taxon>
    </lineage>
</organism>
<feature type="transmembrane region" description="Helical" evidence="6">
    <location>
        <begin position="61"/>
        <end position="81"/>
    </location>
</feature>
<proteinExistence type="predicted"/>
<dbReference type="SMART" id="SM00849">
    <property type="entry name" value="Lactamase_B"/>
    <property type="match status" value="1"/>
</dbReference>
<dbReference type="PANTHER" id="PTHR30619:SF7">
    <property type="entry name" value="BETA-LACTAMASE DOMAIN PROTEIN"/>
    <property type="match status" value="1"/>
</dbReference>
<dbReference type="InterPro" id="IPR004477">
    <property type="entry name" value="ComEC_N"/>
</dbReference>
<dbReference type="InterPro" id="IPR052159">
    <property type="entry name" value="Competence_DNA_uptake"/>
</dbReference>
<keyword evidence="2" id="KW-1003">Cell membrane</keyword>
<feature type="domain" description="Metallo-beta-lactamase" evidence="7">
    <location>
        <begin position="573"/>
        <end position="775"/>
    </location>
</feature>
<dbReference type="OrthoDB" id="9790149at2"/>
<dbReference type="NCBIfam" id="TIGR00360">
    <property type="entry name" value="ComEC_N-term"/>
    <property type="match status" value="1"/>
</dbReference>
<feature type="transmembrane region" description="Helical" evidence="6">
    <location>
        <begin position="269"/>
        <end position="293"/>
    </location>
</feature>
<feature type="transmembrane region" description="Helical" evidence="6">
    <location>
        <begin position="305"/>
        <end position="322"/>
    </location>
</feature>
<dbReference type="GO" id="GO:0005886">
    <property type="term" value="C:plasma membrane"/>
    <property type="evidence" value="ECO:0007669"/>
    <property type="project" value="UniProtKB-SubCell"/>
</dbReference>
<evidence type="ECO:0000256" key="2">
    <source>
        <dbReference type="ARBA" id="ARBA00022475"/>
    </source>
</evidence>
<protein>
    <submittedName>
        <fullName evidence="8">Competence protein ComEC</fullName>
    </submittedName>
</protein>
<dbReference type="InterPro" id="IPR004797">
    <property type="entry name" value="Competence_ComEC/Rec2"/>
</dbReference>
<feature type="transmembrane region" description="Helical" evidence="6">
    <location>
        <begin position="350"/>
        <end position="371"/>
    </location>
</feature>
<dbReference type="InterPro" id="IPR001279">
    <property type="entry name" value="Metallo-B-lactamas"/>
</dbReference>
<keyword evidence="5 6" id="KW-0472">Membrane</keyword>
<dbReference type="Pfam" id="PF00753">
    <property type="entry name" value="Lactamase_B"/>
    <property type="match status" value="1"/>
</dbReference>
<feature type="transmembrane region" description="Helical" evidence="6">
    <location>
        <begin position="28"/>
        <end position="54"/>
    </location>
</feature>
<evidence type="ECO:0000256" key="3">
    <source>
        <dbReference type="ARBA" id="ARBA00022692"/>
    </source>
</evidence>
<dbReference type="Pfam" id="PF13567">
    <property type="entry name" value="DUF4131"/>
    <property type="match status" value="1"/>
</dbReference>
<dbReference type="CDD" id="cd07731">
    <property type="entry name" value="ComA-like_MBL-fold"/>
    <property type="match status" value="1"/>
</dbReference>
<dbReference type="InterPro" id="IPR035681">
    <property type="entry name" value="ComA-like_MBL"/>
</dbReference>
<gene>
    <name evidence="8" type="ORF">SAMN06295933_0980</name>
</gene>
<feature type="transmembrane region" description="Helical" evidence="6">
    <location>
        <begin position="508"/>
        <end position="525"/>
    </location>
</feature>
<dbReference type="AlphaFoldDB" id="A0A1X7CJT0"/>
<feature type="transmembrane region" description="Helical" evidence="6">
    <location>
        <begin position="408"/>
        <end position="433"/>
    </location>
</feature>
<evidence type="ECO:0000313" key="9">
    <source>
        <dbReference type="Proteomes" id="UP000192906"/>
    </source>
</evidence>
<keyword evidence="9" id="KW-1185">Reference proteome</keyword>
<keyword evidence="3 6" id="KW-0812">Transmembrane</keyword>
<feature type="transmembrane region" description="Helical" evidence="6">
    <location>
        <begin position="328"/>
        <end position="345"/>
    </location>
</feature>
<evidence type="ECO:0000256" key="4">
    <source>
        <dbReference type="ARBA" id="ARBA00022989"/>
    </source>
</evidence>
<dbReference type="GO" id="GO:0030420">
    <property type="term" value="P:establishment of competence for transformation"/>
    <property type="evidence" value="ECO:0007669"/>
    <property type="project" value="InterPro"/>
</dbReference>
<name>A0A1X7CJT0_9BACT</name>
<reference evidence="9" key="1">
    <citation type="submission" date="2017-04" db="EMBL/GenBank/DDBJ databases">
        <authorList>
            <person name="Varghese N."/>
            <person name="Submissions S."/>
        </authorList>
    </citation>
    <scope>NUCLEOTIDE SEQUENCE [LARGE SCALE GENOMIC DNA]</scope>
    <source>
        <strain evidence="9">K3S</strain>
    </source>
</reference>
<dbReference type="Gene3D" id="3.60.15.10">
    <property type="entry name" value="Ribonuclease Z/Hydroxyacylglutathione hydrolase-like"/>
    <property type="match status" value="1"/>
</dbReference>
<sequence length="820" mass="90927">MSKSDLKSCSAGRPGIPGLLFWQKLVPAFVFGILSIKWLVPCVAAFLVYVVILFSFRLQKGAVVLLLLLFALGSFYASSVLPTPPDGMPDWMAQKEKVHVNAEISAIKGVPGNRLKILLKNVFCTTSHETSGKNISEKINETIKLAGNLIWTWDYPDVFPVKGQKVNFFIKVKPVHGFKNEGVWDYDFDQRIKNIFYRFYTRGELKNGELQPVNPDFLERVRADLRSRIVRNSPDTQGGAIFPALLTGDRFFLSQDTVELIRRAGISHLLALSGLHVGFVASIGFALAWLIGLFFPRIYLKIPRVKLAVILAFPFVLFYLWLGQFSPSLLRAVCMFGFWGILLLMNRGRVLLDGLFLAVVVILGFSPLSVFDLGFQLSVLAVGGIAVFFPYFQAVIPAGKTFVGKGVHFVLAVLAVSFCANIAIMPITIWNFGVLIPNLIFNVLWIPFLGFFLMPVCGVGGLVMSFVSTAVSQKLFLLGASCFAKMLALVQLAVSAGFLPEYAFYRPMWEEFIIYYLILLLYISVNKNRQARLAIIFLIIILLAVRVEGMYKAGELSGFGPEFVKVDVLDTGQSQCIVITGPKGTRTVVDGGGAFGDSFDVGRAIVGPWLAWGHLPKVNNIFLTHPDSDHSGGLAFLLEKFDVDHFYSNGDLPDGIIGERFQKAFAENRVVSLKIERGDVIQLEPGLTLQVLHPYADFNGKQNDCSLFLRLVWNGKGLICIPGDIEKKGIKALLRHNDDLFADVLVLPHHGSAGAFSPALYDRVNPEIAIAACGFLNRYNFVAAKVEQEFQTRNIKVYKTADKGLISIKWNKSDKISIQP</sequence>
<accession>A0A1X7CJT0</accession>
<dbReference type="NCBIfam" id="TIGR00361">
    <property type="entry name" value="ComEC_Rec2"/>
    <property type="match status" value="1"/>
</dbReference>
<comment type="subcellular location">
    <subcellularLocation>
        <location evidence="1">Cell membrane</location>
        <topology evidence="1">Multi-pass membrane protein</topology>
    </subcellularLocation>
</comment>
<feature type="transmembrane region" description="Helical" evidence="6">
    <location>
        <begin position="377"/>
        <end position="396"/>
    </location>
</feature>
<dbReference type="EMBL" id="FWZU01000001">
    <property type="protein sequence ID" value="SME97827.1"/>
    <property type="molecule type" value="Genomic_DNA"/>
</dbReference>
<feature type="transmembrane region" description="Helical" evidence="6">
    <location>
        <begin position="439"/>
        <end position="463"/>
    </location>
</feature>
<feature type="transmembrane region" description="Helical" evidence="6">
    <location>
        <begin position="475"/>
        <end position="496"/>
    </location>
</feature>
<dbReference type="STRING" id="1519643.SAMN06295933_0980"/>